<dbReference type="InterPro" id="IPR000055">
    <property type="entry name" value="Restrct_endonuc_typeI_TRD"/>
</dbReference>
<evidence type="ECO:0000259" key="4">
    <source>
        <dbReference type="Pfam" id="PF01420"/>
    </source>
</evidence>
<name>A0ABD4SGC2_LACDL</name>
<keyword evidence="5" id="KW-0378">Hydrolase</keyword>
<protein>
    <submittedName>
        <fullName evidence="5">Restriction endonuclease subunit S</fullName>
        <ecNumber evidence="5">3.1.21.-</ecNumber>
    </submittedName>
</protein>
<sequence length="177" mass="19623">MKYKLSEIGKIVGGGTPSSKHEEYYTPNGIPWLTPKDLSNYTNMYISRGARDITEEGLKKSSAKLLPAKSILVSSRAPIGYVAIANNSITTNQGFKSIVPNTEVVIPEYLYFVMKKSKAALEQVSSGSTFKEVSTKVMANFEVDIPSIEVQRKILTYLMPISQKIELNKRINDNLVA</sequence>
<comment type="similarity">
    <text evidence="1">Belongs to the type-I restriction system S methylase family.</text>
</comment>
<accession>A0ABD4SGC2</accession>
<dbReference type="EMBL" id="JAJNUY010000017">
    <property type="protein sequence ID" value="MCD5563516.1"/>
    <property type="molecule type" value="Genomic_DNA"/>
</dbReference>
<dbReference type="InterPro" id="IPR044946">
    <property type="entry name" value="Restrct_endonuc_typeI_TRD_sf"/>
</dbReference>
<evidence type="ECO:0000313" key="6">
    <source>
        <dbReference type="Proteomes" id="UP001200334"/>
    </source>
</evidence>
<dbReference type="GO" id="GO:0009307">
    <property type="term" value="P:DNA restriction-modification system"/>
    <property type="evidence" value="ECO:0007669"/>
    <property type="project" value="UniProtKB-KW"/>
</dbReference>
<dbReference type="SUPFAM" id="SSF116734">
    <property type="entry name" value="DNA methylase specificity domain"/>
    <property type="match status" value="1"/>
</dbReference>
<keyword evidence="2" id="KW-0680">Restriction system</keyword>
<dbReference type="RefSeq" id="WP_231520227.1">
    <property type="nucleotide sequence ID" value="NZ_JAJNUE010000004.1"/>
</dbReference>
<organism evidence="5 6">
    <name type="scientific">Lactobacillus delbrueckii subsp. lactis</name>
    <dbReference type="NCBI Taxonomy" id="29397"/>
    <lineage>
        <taxon>Bacteria</taxon>
        <taxon>Bacillati</taxon>
        <taxon>Bacillota</taxon>
        <taxon>Bacilli</taxon>
        <taxon>Lactobacillales</taxon>
        <taxon>Lactobacillaceae</taxon>
        <taxon>Lactobacillus</taxon>
    </lineage>
</organism>
<comment type="caution">
    <text evidence="5">The sequence shown here is derived from an EMBL/GenBank/DDBJ whole genome shotgun (WGS) entry which is preliminary data.</text>
</comment>
<dbReference type="CDD" id="cd17273">
    <property type="entry name" value="RMtype1_S_EcoJA69PI-TRD1-CR1_like"/>
    <property type="match status" value="1"/>
</dbReference>
<proteinExistence type="inferred from homology"/>
<dbReference type="GO" id="GO:0016787">
    <property type="term" value="F:hydrolase activity"/>
    <property type="evidence" value="ECO:0007669"/>
    <property type="project" value="UniProtKB-KW"/>
</dbReference>
<dbReference type="GO" id="GO:0004519">
    <property type="term" value="F:endonuclease activity"/>
    <property type="evidence" value="ECO:0007669"/>
    <property type="project" value="UniProtKB-KW"/>
</dbReference>
<reference evidence="5 6" key="1">
    <citation type="submission" date="2021-12" db="EMBL/GenBank/DDBJ databases">
        <title>Antimicrobial susceptibility of Lactobacillus delbrueckii subsp. lactis obtained from milk products and other habitats.</title>
        <authorList>
            <person name="Shani N."/>
        </authorList>
    </citation>
    <scope>NUCLEOTIDE SEQUENCE [LARGE SCALE GENOMIC DNA]</scope>
    <source>
        <strain evidence="5 6">FAM 21755</strain>
    </source>
</reference>
<keyword evidence="5" id="KW-0540">Nuclease</keyword>
<keyword evidence="3" id="KW-0238">DNA-binding</keyword>
<dbReference type="PANTHER" id="PTHR30408">
    <property type="entry name" value="TYPE-1 RESTRICTION ENZYME ECOKI SPECIFICITY PROTEIN"/>
    <property type="match status" value="1"/>
</dbReference>
<dbReference type="EC" id="3.1.21.-" evidence="5"/>
<evidence type="ECO:0000256" key="3">
    <source>
        <dbReference type="ARBA" id="ARBA00023125"/>
    </source>
</evidence>
<keyword evidence="5" id="KW-0255">Endonuclease</keyword>
<dbReference type="InterPro" id="IPR052021">
    <property type="entry name" value="Type-I_RS_S_subunit"/>
</dbReference>
<evidence type="ECO:0000256" key="2">
    <source>
        <dbReference type="ARBA" id="ARBA00022747"/>
    </source>
</evidence>
<gene>
    <name evidence="5" type="ORF">LOB85_05205</name>
</gene>
<dbReference type="Pfam" id="PF01420">
    <property type="entry name" value="Methylase_S"/>
    <property type="match status" value="1"/>
</dbReference>
<evidence type="ECO:0000313" key="5">
    <source>
        <dbReference type="EMBL" id="MCD5563516.1"/>
    </source>
</evidence>
<dbReference type="AlphaFoldDB" id="A0ABD4SGC2"/>
<dbReference type="GO" id="GO:0003677">
    <property type="term" value="F:DNA binding"/>
    <property type="evidence" value="ECO:0007669"/>
    <property type="project" value="UniProtKB-KW"/>
</dbReference>
<dbReference type="Proteomes" id="UP001200334">
    <property type="component" value="Unassembled WGS sequence"/>
</dbReference>
<feature type="domain" description="Type I restriction modification DNA specificity" evidence="4">
    <location>
        <begin position="2"/>
        <end position="175"/>
    </location>
</feature>
<evidence type="ECO:0000256" key="1">
    <source>
        <dbReference type="ARBA" id="ARBA00010923"/>
    </source>
</evidence>
<dbReference type="Gene3D" id="3.90.220.20">
    <property type="entry name" value="DNA methylase specificity domains"/>
    <property type="match status" value="1"/>
</dbReference>
<dbReference type="PANTHER" id="PTHR30408:SF13">
    <property type="entry name" value="TYPE I RESTRICTION ENZYME HINDI SPECIFICITY SUBUNIT"/>
    <property type="match status" value="1"/>
</dbReference>